<name>A0A0B8SYU2_9SPHI</name>
<keyword evidence="4" id="KW-1185">Reference proteome</keyword>
<dbReference type="OrthoDB" id="951410at2"/>
<dbReference type="PANTHER" id="PTHR34406:SF1">
    <property type="entry name" value="PROTEIN YCEI"/>
    <property type="match status" value="1"/>
</dbReference>
<sequence>MKKVGLSLVAATAIIFASCGGSNSNTSTSAEQTVAEAQGDNYAVDMNSSKINWKAFHKGGFAPRWGTLSLTSGELSVDGSNVTAGQFTIDMKSLKVDSASVTEADKKSSDLENHLKNPDFFDVEKFATAAFTITKVSDLDATTAKDAIEGANKTVSGNLTLLDSTLNISFPAKIAVEGDKVSVDAKFTVNRADWGIKFGTSEGDPAEWMISKDIEIGIHVDAAKK</sequence>
<accession>A0A0B8SYU2</accession>
<dbReference type="STRING" id="1229276.DI53_3850"/>
<keyword evidence="1" id="KW-0732">Signal</keyword>
<dbReference type="PROSITE" id="PS51257">
    <property type="entry name" value="PROKAR_LIPOPROTEIN"/>
    <property type="match status" value="1"/>
</dbReference>
<dbReference type="SMART" id="SM00867">
    <property type="entry name" value="YceI"/>
    <property type="match status" value="1"/>
</dbReference>
<feature type="domain" description="Lipid/polyisoprenoid-binding YceI-like" evidence="2">
    <location>
        <begin position="41"/>
        <end position="223"/>
    </location>
</feature>
<dbReference type="RefSeq" id="WP_037503562.1">
    <property type="nucleotide sequence ID" value="NZ_JJMU01000072.1"/>
</dbReference>
<dbReference type="PANTHER" id="PTHR34406">
    <property type="entry name" value="PROTEIN YCEI"/>
    <property type="match status" value="1"/>
</dbReference>
<protein>
    <submittedName>
        <fullName evidence="3">YceI family protein</fullName>
    </submittedName>
</protein>
<dbReference type="Gene3D" id="2.40.128.110">
    <property type="entry name" value="Lipid/polyisoprenoid-binding, YceI-like"/>
    <property type="match status" value="1"/>
</dbReference>
<dbReference type="AlphaFoldDB" id="A0A0B8SYU2"/>
<evidence type="ECO:0000259" key="2">
    <source>
        <dbReference type="SMART" id="SM00867"/>
    </source>
</evidence>
<reference evidence="3 4" key="2">
    <citation type="journal article" date="2015" name="PLoS ONE">
        <title>Whole-Genome Optical Mapping and Finished Genome Sequence of Sphingobacterium deserti sp. nov., a New Species Isolated from the Western Desert of China.</title>
        <authorList>
            <person name="Teng C."/>
            <person name="Zhou Z."/>
            <person name="Molnar I."/>
            <person name="Li X."/>
            <person name="Tang R."/>
            <person name="Chen M."/>
            <person name="Wang L."/>
            <person name="Su S."/>
            <person name="Zhang W."/>
            <person name="Lin M."/>
        </authorList>
    </citation>
    <scope>NUCLEOTIDE SEQUENCE [LARGE SCALE GENOMIC DNA]</scope>
    <source>
        <strain evidence="4">ACCC05744</strain>
    </source>
</reference>
<organism evidence="3 4">
    <name type="scientific">Sphingobacterium deserti</name>
    <dbReference type="NCBI Taxonomy" id="1229276"/>
    <lineage>
        <taxon>Bacteria</taxon>
        <taxon>Pseudomonadati</taxon>
        <taxon>Bacteroidota</taxon>
        <taxon>Sphingobacteriia</taxon>
        <taxon>Sphingobacteriales</taxon>
        <taxon>Sphingobacteriaceae</taxon>
        <taxon>Sphingobacterium</taxon>
    </lineage>
</organism>
<dbReference type="EMBL" id="JJMU01000072">
    <property type="protein sequence ID" value="KGE12361.1"/>
    <property type="molecule type" value="Genomic_DNA"/>
</dbReference>
<dbReference type="PATRIC" id="fig|1229276.3.peg.3986"/>
<evidence type="ECO:0000313" key="4">
    <source>
        <dbReference type="Proteomes" id="UP000031802"/>
    </source>
</evidence>
<evidence type="ECO:0000313" key="3">
    <source>
        <dbReference type="EMBL" id="KGE12361.1"/>
    </source>
</evidence>
<dbReference type="SUPFAM" id="SSF101874">
    <property type="entry name" value="YceI-like"/>
    <property type="match status" value="1"/>
</dbReference>
<reference evidence="4" key="1">
    <citation type="submission" date="2014-04" db="EMBL/GenBank/DDBJ databases">
        <title>Whole-Genome optical mapping and complete genome sequence of Sphingobacterium deserti sp. nov., a new spaces isolated from desert in the west of China.</title>
        <authorList>
            <person name="Teng C."/>
            <person name="Zhou Z."/>
            <person name="Li X."/>
            <person name="Chen M."/>
            <person name="Lin M."/>
            <person name="Wang L."/>
            <person name="Su S."/>
            <person name="Zhang C."/>
            <person name="Zhang W."/>
        </authorList>
    </citation>
    <scope>NUCLEOTIDE SEQUENCE [LARGE SCALE GENOMIC DNA]</scope>
    <source>
        <strain evidence="4">ACCC05744</strain>
    </source>
</reference>
<feature type="chain" id="PRO_5002142025" evidence="1">
    <location>
        <begin position="18"/>
        <end position="225"/>
    </location>
</feature>
<dbReference type="Pfam" id="PF04264">
    <property type="entry name" value="YceI"/>
    <property type="match status" value="1"/>
</dbReference>
<dbReference type="eggNOG" id="COG2353">
    <property type="taxonomic scope" value="Bacteria"/>
</dbReference>
<feature type="signal peptide" evidence="1">
    <location>
        <begin position="1"/>
        <end position="17"/>
    </location>
</feature>
<dbReference type="InterPro" id="IPR036761">
    <property type="entry name" value="TTHA0802/YceI-like_sf"/>
</dbReference>
<proteinExistence type="predicted"/>
<gene>
    <name evidence="3" type="ORF">DI53_3850</name>
</gene>
<evidence type="ECO:0000256" key="1">
    <source>
        <dbReference type="SAM" id="SignalP"/>
    </source>
</evidence>
<comment type="caution">
    <text evidence="3">The sequence shown here is derived from an EMBL/GenBank/DDBJ whole genome shotgun (WGS) entry which is preliminary data.</text>
</comment>
<dbReference type="Proteomes" id="UP000031802">
    <property type="component" value="Unassembled WGS sequence"/>
</dbReference>
<dbReference type="InterPro" id="IPR007372">
    <property type="entry name" value="Lipid/polyisoprenoid-bd_YceI"/>
</dbReference>